<dbReference type="SUPFAM" id="SSF53218">
    <property type="entry name" value="Molybdenum cofactor biosynthesis proteins"/>
    <property type="match status" value="1"/>
</dbReference>
<dbReference type="NCBIfam" id="TIGR00177">
    <property type="entry name" value="molyb_syn"/>
    <property type="match status" value="1"/>
</dbReference>
<keyword evidence="5 6" id="KW-0501">Molybdenum cofactor biosynthesis</keyword>
<evidence type="ECO:0000256" key="3">
    <source>
        <dbReference type="ARBA" id="ARBA00006112"/>
    </source>
</evidence>
<comment type="function">
    <text evidence="1 6">May be involved in the biosynthesis of molybdopterin.</text>
</comment>
<dbReference type="RefSeq" id="WP_345824869.1">
    <property type="nucleotide sequence ID" value="NZ_JBDIML010000003.1"/>
</dbReference>
<dbReference type="PANTHER" id="PTHR43232:SF2">
    <property type="entry name" value="MOLYBDENUM COFACTOR BIOSYNTHESIS PROTEIN B"/>
    <property type="match status" value="1"/>
</dbReference>
<dbReference type="InterPro" id="IPR008284">
    <property type="entry name" value="MoCF_biosynth_CS"/>
</dbReference>
<dbReference type="CDD" id="cd00886">
    <property type="entry name" value="MogA_MoaB"/>
    <property type="match status" value="1"/>
</dbReference>
<protein>
    <recommendedName>
        <fullName evidence="4 6">Molybdenum cofactor biosynthesis protein B</fullName>
    </recommendedName>
</protein>
<organism evidence="8 9">
    <name type="scientific">Ornithinibacillus xuwenensis</name>
    <dbReference type="NCBI Taxonomy" id="3144668"/>
    <lineage>
        <taxon>Bacteria</taxon>
        <taxon>Bacillati</taxon>
        <taxon>Bacillota</taxon>
        <taxon>Bacilli</taxon>
        <taxon>Bacillales</taxon>
        <taxon>Bacillaceae</taxon>
        <taxon>Ornithinibacillus</taxon>
    </lineage>
</organism>
<comment type="pathway">
    <text evidence="2 6">Cofactor biosynthesis; molybdopterin biosynthesis.</text>
</comment>
<accession>A0ABU9XGI0</accession>
<dbReference type="PROSITE" id="PS01078">
    <property type="entry name" value="MOCF_BIOSYNTHESIS_1"/>
    <property type="match status" value="1"/>
</dbReference>
<evidence type="ECO:0000313" key="8">
    <source>
        <dbReference type="EMBL" id="MEN2767391.1"/>
    </source>
</evidence>
<dbReference type="Gene3D" id="3.40.980.10">
    <property type="entry name" value="MoaB/Mog-like domain"/>
    <property type="match status" value="1"/>
</dbReference>
<evidence type="ECO:0000256" key="2">
    <source>
        <dbReference type="ARBA" id="ARBA00005046"/>
    </source>
</evidence>
<comment type="caution">
    <text evidence="8">The sequence shown here is derived from an EMBL/GenBank/DDBJ whole genome shotgun (WGS) entry which is preliminary data.</text>
</comment>
<reference evidence="8 9" key="1">
    <citation type="submission" date="2024-05" db="EMBL/GenBank/DDBJ databases">
        <authorList>
            <person name="Haq I."/>
            <person name="Ullah Z."/>
            <person name="Ahmad R."/>
            <person name="Li M."/>
            <person name="Tong Y."/>
        </authorList>
    </citation>
    <scope>NUCLEOTIDE SEQUENCE [LARGE SCALE GENOMIC DNA]</scope>
    <source>
        <strain evidence="8 9">16A2E</strain>
    </source>
</reference>
<gene>
    <name evidence="8" type="ORF">ABC228_09335</name>
</gene>
<dbReference type="PANTHER" id="PTHR43232">
    <property type="entry name" value="MOLYBDENUM COFACTOR BIOSYNTHESIS PROTEIN B"/>
    <property type="match status" value="1"/>
</dbReference>
<dbReference type="Pfam" id="PF00994">
    <property type="entry name" value="MoCF_biosynth"/>
    <property type="match status" value="1"/>
</dbReference>
<evidence type="ECO:0000256" key="6">
    <source>
        <dbReference type="PIRNR" id="PIRNR006443"/>
    </source>
</evidence>
<feature type="domain" description="MoaB/Mog" evidence="7">
    <location>
        <begin position="16"/>
        <end position="161"/>
    </location>
</feature>
<evidence type="ECO:0000256" key="4">
    <source>
        <dbReference type="ARBA" id="ARBA00015262"/>
    </source>
</evidence>
<dbReference type="PIRSF" id="PIRSF006443">
    <property type="entry name" value="MoaB"/>
    <property type="match status" value="1"/>
</dbReference>
<dbReference type="InterPro" id="IPR001453">
    <property type="entry name" value="MoaB/Mog_dom"/>
</dbReference>
<dbReference type="EMBL" id="JBDIML010000003">
    <property type="protein sequence ID" value="MEN2767391.1"/>
    <property type="molecule type" value="Genomic_DNA"/>
</dbReference>
<keyword evidence="9" id="KW-1185">Reference proteome</keyword>
<proteinExistence type="inferred from homology"/>
<dbReference type="InterPro" id="IPR036425">
    <property type="entry name" value="MoaB/Mog-like_dom_sf"/>
</dbReference>
<evidence type="ECO:0000313" key="9">
    <source>
        <dbReference type="Proteomes" id="UP001444625"/>
    </source>
</evidence>
<evidence type="ECO:0000256" key="5">
    <source>
        <dbReference type="ARBA" id="ARBA00023150"/>
    </source>
</evidence>
<sequence length="173" mass="18979">MLEEHRRNAKESVICAVMTVSDTRTKDTDKSGKLIVDLLQEAGNEVCHYQIVPDEKAAIQEAIEVIISDTYAEVLILNGGTGISFRDVTVEAIQPLFTKEIPGFGELFRILSYQLDIGSASMLSRAVAGVVNHRVIFATPGSTKAVKLAMEKLILPELSHVVREVSKDLNGKR</sequence>
<evidence type="ECO:0000259" key="7">
    <source>
        <dbReference type="SMART" id="SM00852"/>
    </source>
</evidence>
<dbReference type="Proteomes" id="UP001444625">
    <property type="component" value="Unassembled WGS sequence"/>
</dbReference>
<name>A0ABU9XGI0_9BACI</name>
<dbReference type="SMART" id="SM00852">
    <property type="entry name" value="MoCF_biosynth"/>
    <property type="match status" value="1"/>
</dbReference>
<comment type="similarity">
    <text evidence="3 6">Belongs to the MoaB/Mog family.</text>
</comment>
<evidence type="ECO:0000256" key="1">
    <source>
        <dbReference type="ARBA" id="ARBA00003487"/>
    </source>
</evidence>
<dbReference type="InterPro" id="IPR012245">
    <property type="entry name" value="MoaB"/>
</dbReference>